<dbReference type="Gene3D" id="3.30.559.10">
    <property type="entry name" value="Chloramphenicol acetyltransferase-like domain"/>
    <property type="match status" value="1"/>
</dbReference>
<dbReference type="GO" id="GO:0031177">
    <property type="term" value="F:phosphopantetheine binding"/>
    <property type="evidence" value="ECO:0007669"/>
    <property type="project" value="TreeGrafter"/>
</dbReference>
<keyword evidence="3" id="KW-1185">Reference proteome</keyword>
<dbReference type="SUPFAM" id="SSF52777">
    <property type="entry name" value="CoA-dependent acyltransferases"/>
    <property type="match status" value="2"/>
</dbReference>
<dbReference type="RefSeq" id="WP_068020194.1">
    <property type="nucleotide sequence ID" value="NZ_QQAZ01000005.1"/>
</dbReference>
<dbReference type="PANTHER" id="PTHR45527">
    <property type="entry name" value="NONRIBOSOMAL PEPTIDE SYNTHETASE"/>
    <property type="match status" value="1"/>
</dbReference>
<dbReference type="STRING" id="1210089.GCA_001613165_03215"/>
<dbReference type="EMBL" id="QQAZ01000005">
    <property type="protein sequence ID" value="RDI50890.1"/>
    <property type="molecule type" value="Genomic_DNA"/>
</dbReference>
<dbReference type="GO" id="GO:0008610">
    <property type="term" value="P:lipid biosynthetic process"/>
    <property type="evidence" value="ECO:0007669"/>
    <property type="project" value="UniProtKB-ARBA"/>
</dbReference>
<accession>A0A370H3W7</accession>
<dbReference type="AlphaFoldDB" id="A0A370H3W7"/>
<dbReference type="GO" id="GO:0044550">
    <property type="term" value="P:secondary metabolite biosynthetic process"/>
    <property type="evidence" value="ECO:0007669"/>
    <property type="project" value="TreeGrafter"/>
</dbReference>
<dbReference type="Pfam" id="PF00668">
    <property type="entry name" value="Condensation"/>
    <property type="match status" value="1"/>
</dbReference>
<dbReference type="OrthoDB" id="9123229at2"/>
<gene>
    <name evidence="2" type="ORF">DFR68_105367</name>
</gene>
<dbReference type="PANTHER" id="PTHR45527:SF1">
    <property type="entry name" value="FATTY ACID SYNTHASE"/>
    <property type="match status" value="1"/>
</dbReference>
<name>A0A370H3W7_9NOCA</name>
<evidence type="ECO:0000259" key="1">
    <source>
        <dbReference type="Pfam" id="PF00668"/>
    </source>
</evidence>
<protein>
    <submittedName>
        <fullName evidence="2">Condensation domain-containing protein</fullName>
    </submittedName>
</protein>
<proteinExistence type="predicted"/>
<dbReference type="GO" id="GO:0043041">
    <property type="term" value="P:amino acid activation for nonribosomal peptide biosynthetic process"/>
    <property type="evidence" value="ECO:0007669"/>
    <property type="project" value="TreeGrafter"/>
</dbReference>
<comment type="caution">
    <text evidence="2">The sequence shown here is derived from an EMBL/GenBank/DDBJ whole genome shotgun (WGS) entry which is preliminary data.</text>
</comment>
<feature type="domain" description="Condensation" evidence="1">
    <location>
        <begin position="71"/>
        <end position="367"/>
    </location>
</feature>
<reference evidence="2 3" key="1">
    <citation type="submission" date="2018-07" db="EMBL/GenBank/DDBJ databases">
        <title>Genomic Encyclopedia of Type Strains, Phase IV (KMG-IV): sequencing the most valuable type-strain genomes for metagenomic binning, comparative biology and taxonomic classification.</title>
        <authorList>
            <person name="Goeker M."/>
        </authorList>
    </citation>
    <scope>NUCLEOTIDE SEQUENCE [LARGE SCALE GENOMIC DNA]</scope>
    <source>
        <strain evidence="2 3">DSM 44952</strain>
    </source>
</reference>
<sequence length="484" mass="53110">MEMIHLTDWLPKPGELLEFVPTATASLAAAAAPPAPIPPSYIQEFHIRYWREKRRAAEPDEVARSVRTELSLCFSIATPLDRTALRQAFTEFLRRHDSLRCWFDVDDTTMTRHLLDADTVELETVFVGAYASGEALRDRLAARFQAPDPTAWPAFALGAIDHGTDGFTVYFSVDHAFSDGTSLVAAIFELHQLYSAYLGDAAPALPAVAGYAEYARQERDLVSGRPPELERLARLLADNADHIRPTPWDLGLEPGEFGDSTGLRFDLLTGDQCDAFTAACADAGGSFASGLYAAVALTELELAGRTQYLGLNVVGTRNDPRFQFTQGWFINLLPVAFEVGHDARFTELAARARAALNDIKPLTGIPLLAALPRAAELAGRELPPVRDWPWVSYMDMRPISGDMLERSLPGLHGIRGLGSSSRIAQPSPLWFNREADRVHVAVMFPDTERAHASVTNYLERLRTVLREVAATGEFTSAASGSEVT</sequence>
<organism evidence="2 3">
    <name type="scientific">Nocardia mexicana</name>
    <dbReference type="NCBI Taxonomy" id="279262"/>
    <lineage>
        <taxon>Bacteria</taxon>
        <taxon>Bacillati</taxon>
        <taxon>Actinomycetota</taxon>
        <taxon>Actinomycetes</taxon>
        <taxon>Mycobacteriales</taxon>
        <taxon>Nocardiaceae</taxon>
        <taxon>Nocardia</taxon>
    </lineage>
</organism>
<dbReference type="GO" id="GO:0005737">
    <property type="term" value="C:cytoplasm"/>
    <property type="evidence" value="ECO:0007669"/>
    <property type="project" value="TreeGrafter"/>
</dbReference>
<evidence type="ECO:0000313" key="3">
    <source>
        <dbReference type="Proteomes" id="UP000255355"/>
    </source>
</evidence>
<dbReference type="InterPro" id="IPR023213">
    <property type="entry name" value="CAT-like_dom_sf"/>
</dbReference>
<dbReference type="Proteomes" id="UP000255355">
    <property type="component" value="Unassembled WGS sequence"/>
</dbReference>
<dbReference type="Gene3D" id="3.30.559.30">
    <property type="entry name" value="Nonribosomal peptide synthetase, condensation domain"/>
    <property type="match status" value="1"/>
</dbReference>
<dbReference type="InterPro" id="IPR001242">
    <property type="entry name" value="Condensation_dom"/>
</dbReference>
<evidence type="ECO:0000313" key="2">
    <source>
        <dbReference type="EMBL" id="RDI50890.1"/>
    </source>
</evidence>
<dbReference type="GO" id="GO:0003824">
    <property type="term" value="F:catalytic activity"/>
    <property type="evidence" value="ECO:0007669"/>
    <property type="project" value="InterPro"/>
</dbReference>